<name>A0AAX4J4T3_9PEZI</name>
<reference evidence="2" key="1">
    <citation type="journal article" date="2023" name="bioRxiv">
        <title>Complete genome of the Medicago anthracnose fungus, Colletotrichum destructivum, reveals a mini-chromosome-like region within a core chromosome.</title>
        <authorList>
            <person name="Lapalu N."/>
            <person name="Simon A."/>
            <person name="Lu A."/>
            <person name="Plaumann P.-L."/>
            <person name="Amselem J."/>
            <person name="Pigne S."/>
            <person name="Auger A."/>
            <person name="Koch C."/>
            <person name="Dallery J.-F."/>
            <person name="O'Connell R.J."/>
        </authorList>
    </citation>
    <scope>NUCLEOTIDE SEQUENCE [LARGE SCALE GENOMIC DNA]</scope>
    <source>
        <strain evidence="2">CBS 520.97</strain>
    </source>
</reference>
<dbReference type="GeneID" id="87951895"/>
<proteinExistence type="predicted"/>
<dbReference type="Proteomes" id="UP001322277">
    <property type="component" value="Chromosome 11"/>
</dbReference>
<evidence type="ECO:0000313" key="1">
    <source>
        <dbReference type="EMBL" id="WQF90381.1"/>
    </source>
</evidence>
<sequence>MTKFSAQNILFTSIRPFYFNSTTALCNQKPAMPVRKYTLAAPSMQSRSLKGVPGAVGSLAGPMRRHGCRWLRQQIRGDLLRHHLPRHPKTAYLLTANTLPACSRLRWKTKRILMMKCRAARPSVWILTTYHQIYC</sequence>
<accession>A0AAX4J4T3</accession>
<gene>
    <name evidence="1" type="ORF">CDEST_15395</name>
</gene>
<dbReference type="RefSeq" id="XP_062787602.1">
    <property type="nucleotide sequence ID" value="XM_062931551.1"/>
</dbReference>
<organism evidence="1 2">
    <name type="scientific">Colletotrichum destructivum</name>
    <dbReference type="NCBI Taxonomy" id="34406"/>
    <lineage>
        <taxon>Eukaryota</taxon>
        <taxon>Fungi</taxon>
        <taxon>Dikarya</taxon>
        <taxon>Ascomycota</taxon>
        <taxon>Pezizomycotina</taxon>
        <taxon>Sordariomycetes</taxon>
        <taxon>Hypocreomycetidae</taxon>
        <taxon>Glomerellales</taxon>
        <taxon>Glomerellaceae</taxon>
        <taxon>Colletotrichum</taxon>
        <taxon>Colletotrichum destructivum species complex</taxon>
    </lineage>
</organism>
<protein>
    <submittedName>
        <fullName evidence="1">Uncharacterized protein</fullName>
    </submittedName>
</protein>
<dbReference type="AlphaFoldDB" id="A0AAX4J4T3"/>
<dbReference type="EMBL" id="CP137315">
    <property type="protein sequence ID" value="WQF90381.1"/>
    <property type="molecule type" value="Genomic_DNA"/>
</dbReference>
<keyword evidence="2" id="KW-1185">Reference proteome</keyword>
<evidence type="ECO:0000313" key="2">
    <source>
        <dbReference type="Proteomes" id="UP001322277"/>
    </source>
</evidence>
<dbReference type="KEGG" id="cdet:87951895"/>